<evidence type="ECO:0000256" key="1">
    <source>
        <dbReference type="ARBA" id="ARBA00004127"/>
    </source>
</evidence>
<feature type="transmembrane region" description="Helical" evidence="5">
    <location>
        <begin position="40"/>
        <end position="60"/>
    </location>
</feature>
<comment type="subcellular location">
    <subcellularLocation>
        <location evidence="1">Endomembrane system</location>
        <topology evidence="1">Multi-pass membrane protein</topology>
    </subcellularLocation>
</comment>
<gene>
    <name evidence="6" type="ORF">NAF29_14510</name>
</gene>
<reference evidence="6 7" key="1">
    <citation type="journal article" date="2013" name="Antonie Van Leeuwenhoek">
        <title>Echinimonas agarilytica gen. nov., sp. nov., a new gammaproteobacterium isolated from the sea urchin Strongylocentrotus intermedius.</title>
        <authorList>
            <person name="Nedashkovskaya O.I."/>
            <person name="Stenkova A.M."/>
            <person name="Zhukova N.V."/>
            <person name="Van Trappen S."/>
            <person name="Lee J.S."/>
            <person name="Kim S.B."/>
        </authorList>
    </citation>
    <scope>NUCLEOTIDE SEQUENCE [LARGE SCALE GENOMIC DNA]</scope>
    <source>
        <strain evidence="6 7">KMM 6351</strain>
    </source>
</reference>
<comment type="caution">
    <text evidence="6">The sequence shown here is derived from an EMBL/GenBank/DDBJ whole genome shotgun (WGS) entry which is preliminary data.</text>
</comment>
<keyword evidence="3 5" id="KW-1133">Transmembrane helix</keyword>
<evidence type="ECO:0000313" key="7">
    <source>
        <dbReference type="Proteomes" id="UP001165393"/>
    </source>
</evidence>
<keyword evidence="7" id="KW-1185">Reference proteome</keyword>
<feature type="transmembrane region" description="Helical" evidence="5">
    <location>
        <begin position="91"/>
        <end position="122"/>
    </location>
</feature>
<dbReference type="Pfam" id="PF04191">
    <property type="entry name" value="PEMT"/>
    <property type="match status" value="1"/>
</dbReference>
<keyword evidence="2 5" id="KW-0812">Transmembrane</keyword>
<dbReference type="PANTHER" id="PTHR12714:SF24">
    <property type="entry name" value="SLR1182 PROTEIN"/>
    <property type="match status" value="1"/>
</dbReference>
<dbReference type="Gene3D" id="1.20.120.1630">
    <property type="match status" value="1"/>
</dbReference>
<accession>A0AA41W7X9</accession>
<dbReference type="Proteomes" id="UP001165393">
    <property type="component" value="Unassembled WGS sequence"/>
</dbReference>
<dbReference type="RefSeq" id="WP_251262339.1">
    <property type="nucleotide sequence ID" value="NZ_JAMQGP010000007.1"/>
</dbReference>
<name>A0AA41W7X9_9GAMM</name>
<proteinExistence type="predicted"/>
<dbReference type="EMBL" id="JAMQGP010000007">
    <property type="protein sequence ID" value="MCM2680865.1"/>
    <property type="molecule type" value="Genomic_DNA"/>
</dbReference>
<keyword evidence="4 5" id="KW-0472">Membrane</keyword>
<evidence type="ECO:0000313" key="6">
    <source>
        <dbReference type="EMBL" id="MCM2680865.1"/>
    </source>
</evidence>
<dbReference type="GO" id="GO:0016740">
    <property type="term" value="F:transferase activity"/>
    <property type="evidence" value="ECO:0007669"/>
    <property type="project" value="UniProtKB-ARBA"/>
</dbReference>
<organism evidence="6 7">
    <name type="scientific">Echinimonas agarilytica</name>
    <dbReference type="NCBI Taxonomy" id="1215918"/>
    <lineage>
        <taxon>Bacteria</taxon>
        <taxon>Pseudomonadati</taxon>
        <taxon>Pseudomonadota</taxon>
        <taxon>Gammaproteobacteria</taxon>
        <taxon>Alteromonadales</taxon>
        <taxon>Echinimonadaceae</taxon>
        <taxon>Echinimonas</taxon>
    </lineage>
</organism>
<dbReference type="InterPro" id="IPR007318">
    <property type="entry name" value="Phopholipid_MeTrfase"/>
</dbReference>
<dbReference type="AlphaFoldDB" id="A0AA41W7X9"/>
<dbReference type="PANTHER" id="PTHR12714">
    <property type="entry name" value="PROTEIN-S ISOPRENYLCYSTEINE O-METHYLTRANSFERASE"/>
    <property type="match status" value="1"/>
</dbReference>
<evidence type="ECO:0000256" key="2">
    <source>
        <dbReference type="ARBA" id="ARBA00022692"/>
    </source>
</evidence>
<sequence length="153" mass="16770">MPQLELKVPPVLLVLIAVVLIQFAPGHFQVYGHAATTFKVAAAVALAAGIIIAMLGIVSFKQHQTTVNPMTPDAANTLVDSGVFQYTRNPMYVGMALVVLAFGLWLGKPLSLVILMGFTAYLTQYQIIPEERALQQRFGDSFDNYCASVKRWL</sequence>
<evidence type="ECO:0000256" key="3">
    <source>
        <dbReference type="ARBA" id="ARBA00022989"/>
    </source>
</evidence>
<dbReference type="GO" id="GO:0012505">
    <property type="term" value="C:endomembrane system"/>
    <property type="evidence" value="ECO:0007669"/>
    <property type="project" value="UniProtKB-SubCell"/>
</dbReference>
<protein>
    <submittedName>
        <fullName evidence="6">Isoprenylcysteine carboxylmethyltransferase family protein</fullName>
    </submittedName>
</protein>
<evidence type="ECO:0000256" key="5">
    <source>
        <dbReference type="SAM" id="Phobius"/>
    </source>
</evidence>
<evidence type="ECO:0000256" key="4">
    <source>
        <dbReference type="ARBA" id="ARBA00023136"/>
    </source>
</evidence>
<feature type="transmembrane region" description="Helical" evidence="5">
    <location>
        <begin position="6"/>
        <end position="28"/>
    </location>
</feature>